<evidence type="ECO:0000256" key="11">
    <source>
        <dbReference type="ARBA" id="ARBA00049007"/>
    </source>
</evidence>
<dbReference type="InterPro" id="IPR015421">
    <property type="entry name" value="PyrdxlP-dep_Trfase_major"/>
</dbReference>
<dbReference type="InterPro" id="IPR015422">
    <property type="entry name" value="PyrdxlP-dep_Trfase_small"/>
</dbReference>
<comment type="catalytic activity">
    <reaction evidence="11 12 13">
        <text>O-phospho-L-serine + 2-oxoglutarate = 3-phosphooxypyruvate + L-glutamate</text>
        <dbReference type="Rhea" id="RHEA:14329"/>
        <dbReference type="ChEBI" id="CHEBI:16810"/>
        <dbReference type="ChEBI" id="CHEBI:18110"/>
        <dbReference type="ChEBI" id="CHEBI:29985"/>
        <dbReference type="ChEBI" id="CHEBI:57524"/>
        <dbReference type="EC" id="2.6.1.52"/>
    </reaction>
</comment>
<keyword evidence="4 12" id="KW-0032">Aminotransferase</keyword>
<dbReference type="GO" id="GO:0005737">
    <property type="term" value="C:cytoplasm"/>
    <property type="evidence" value="ECO:0007669"/>
    <property type="project" value="UniProtKB-SubCell"/>
</dbReference>
<dbReference type="HAMAP" id="MF_00160">
    <property type="entry name" value="SerC_aminotrans_5"/>
    <property type="match status" value="1"/>
</dbReference>
<dbReference type="FunFam" id="3.90.1150.10:FF:000006">
    <property type="entry name" value="Phosphoserine aminotransferase"/>
    <property type="match status" value="1"/>
</dbReference>
<dbReference type="PANTHER" id="PTHR43247:SF1">
    <property type="entry name" value="PHOSPHOSERINE AMINOTRANSFERASE"/>
    <property type="match status" value="1"/>
</dbReference>
<dbReference type="PROSITE" id="PS00595">
    <property type="entry name" value="AA_TRANSFER_CLASS_5"/>
    <property type="match status" value="1"/>
</dbReference>
<feature type="binding site" evidence="12">
    <location>
        <position position="175"/>
    </location>
    <ligand>
        <name>pyridoxal 5'-phosphate</name>
        <dbReference type="ChEBI" id="CHEBI:597326"/>
    </ligand>
</feature>
<comment type="function">
    <text evidence="12">Catalyzes the reversible conversion of 3-phosphohydroxypyruvate to phosphoserine and of 3-hydroxy-2-oxo-4-phosphonooxybutanoate to phosphohydroxythreonine.</text>
</comment>
<feature type="binding site" evidence="12">
    <location>
        <position position="42"/>
    </location>
    <ligand>
        <name>L-glutamate</name>
        <dbReference type="ChEBI" id="CHEBI:29985"/>
    </ligand>
</feature>
<dbReference type="GO" id="GO:0008615">
    <property type="term" value="P:pyridoxine biosynthetic process"/>
    <property type="evidence" value="ECO:0007669"/>
    <property type="project" value="UniProtKB-UniRule"/>
</dbReference>
<dbReference type="PANTHER" id="PTHR43247">
    <property type="entry name" value="PHOSPHOSERINE AMINOTRANSFERASE"/>
    <property type="match status" value="1"/>
</dbReference>
<evidence type="ECO:0000256" key="7">
    <source>
        <dbReference type="ARBA" id="ARBA00022898"/>
    </source>
</evidence>
<dbReference type="NCBIfam" id="TIGR01364">
    <property type="entry name" value="serC_1"/>
    <property type="match status" value="1"/>
</dbReference>
<comment type="similarity">
    <text evidence="3 12">Belongs to the class-V pyridoxal-phosphate-dependent aminotransferase family. SerC subfamily.</text>
</comment>
<evidence type="ECO:0000256" key="10">
    <source>
        <dbReference type="ARBA" id="ARBA00047630"/>
    </source>
</evidence>
<evidence type="ECO:0000256" key="12">
    <source>
        <dbReference type="HAMAP-Rule" id="MF_00160"/>
    </source>
</evidence>
<keyword evidence="6 12" id="KW-0808">Transferase</keyword>
<dbReference type="FunFam" id="3.40.640.10:FF:000010">
    <property type="entry name" value="Phosphoserine aminotransferase"/>
    <property type="match status" value="1"/>
</dbReference>
<dbReference type="Proteomes" id="UP001164819">
    <property type="component" value="Chromosome"/>
</dbReference>
<evidence type="ECO:0000256" key="6">
    <source>
        <dbReference type="ARBA" id="ARBA00022679"/>
    </source>
</evidence>
<dbReference type="GO" id="GO:0006564">
    <property type="term" value="P:L-serine biosynthetic process"/>
    <property type="evidence" value="ECO:0007669"/>
    <property type="project" value="UniProtKB-UniRule"/>
</dbReference>
<dbReference type="Gene3D" id="3.40.640.10">
    <property type="entry name" value="Type I PLP-dependent aspartate aminotransferase-like (Major domain)"/>
    <property type="match status" value="1"/>
</dbReference>
<comment type="subunit">
    <text evidence="12">Homodimer.</text>
</comment>
<organism evidence="15">
    <name type="scientific">Oxalobacter aliiformigenes</name>
    <dbReference type="NCBI Taxonomy" id="2946593"/>
    <lineage>
        <taxon>Bacteria</taxon>
        <taxon>Pseudomonadati</taxon>
        <taxon>Pseudomonadota</taxon>
        <taxon>Betaproteobacteria</taxon>
        <taxon>Burkholderiales</taxon>
        <taxon>Oxalobacteraceae</taxon>
        <taxon>Oxalobacter</taxon>
    </lineage>
</organism>
<evidence type="ECO:0000256" key="5">
    <source>
        <dbReference type="ARBA" id="ARBA00022605"/>
    </source>
</evidence>
<dbReference type="AlphaFoldDB" id="A0A9E9LD60"/>
<feature type="binding site" evidence="12">
    <location>
        <begin position="240"/>
        <end position="241"/>
    </location>
    <ligand>
        <name>pyridoxal 5'-phosphate</name>
        <dbReference type="ChEBI" id="CHEBI:597326"/>
    </ligand>
</feature>
<evidence type="ECO:0000256" key="9">
    <source>
        <dbReference type="ARBA" id="ARBA00023299"/>
    </source>
</evidence>
<dbReference type="PIRSF" id="PIRSF000525">
    <property type="entry name" value="SerC"/>
    <property type="match status" value="1"/>
</dbReference>
<dbReference type="SUPFAM" id="SSF53383">
    <property type="entry name" value="PLP-dependent transferases"/>
    <property type="match status" value="1"/>
</dbReference>
<sequence>MMRPYNFSAGPATLPESVLMQAAAEMCDWHGCRMSAMELSHRGAEFGRIIERARNDLRDLLEIPESHRILFMQGGATAMNAIIPLNLVNRPGSNATMDFVHTGIWSGKSLNEARKYGHVNIVASSEKSGFLSVPERSVWHLSDGAAYIHVCTNETINGCQFHFTPDTGSAPLVADMSSEILSRPVDFSIYDVVFASAQKNLGPAGVTLLIVREDLIGYASPFCPSVFDWKNVVESNSMFNTPPTYAIYICGLVFRWLKKQGGVSRMERESIEKSSLLYDFIDHSDFYHNNVETGSRSRMNVPFFLEDESLNDRFVMEASAHGLFQLKGHRLQGGMRASLYNAMPIEGVKALVAFMRDFEQRHWRLYKAQTG</sequence>
<feature type="binding site" evidence="12">
    <location>
        <position position="198"/>
    </location>
    <ligand>
        <name>pyridoxal 5'-phosphate</name>
        <dbReference type="ChEBI" id="CHEBI:597326"/>
    </ligand>
</feature>
<dbReference type="InterPro" id="IPR020578">
    <property type="entry name" value="Aminotrans_V_PyrdxlP_BS"/>
</dbReference>
<comment type="catalytic activity">
    <reaction evidence="10 12">
        <text>4-(phosphooxy)-L-threonine + 2-oxoglutarate = (R)-3-hydroxy-2-oxo-4-phosphooxybutanoate + L-glutamate</text>
        <dbReference type="Rhea" id="RHEA:16573"/>
        <dbReference type="ChEBI" id="CHEBI:16810"/>
        <dbReference type="ChEBI" id="CHEBI:29985"/>
        <dbReference type="ChEBI" id="CHEBI:58452"/>
        <dbReference type="ChEBI" id="CHEBI:58538"/>
        <dbReference type="EC" id="2.6.1.52"/>
    </reaction>
</comment>
<evidence type="ECO:0000313" key="15">
    <source>
        <dbReference type="EMBL" id="WAV92241.1"/>
    </source>
</evidence>
<feature type="modified residue" description="N6-(pyridoxal phosphate)lysine" evidence="12">
    <location>
        <position position="199"/>
    </location>
</feature>
<feature type="binding site" evidence="12">
    <location>
        <position position="105"/>
    </location>
    <ligand>
        <name>pyridoxal 5'-phosphate</name>
        <dbReference type="ChEBI" id="CHEBI:597326"/>
    </ligand>
</feature>
<dbReference type="GO" id="GO:0030170">
    <property type="term" value="F:pyridoxal phosphate binding"/>
    <property type="evidence" value="ECO:0007669"/>
    <property type="project" value="UniProtKB-UniRule"/>
</dbReference>
<evidence type="ECO:0000256" key="1">
    <source>
        <dbReference type="ARBA" id="ARBA00004915"/>
    </source>
</evidence>
<dbReference type="RefSeq" id="WP_269316448.1">
    <property type="nucleotide sequence ID" value="NZ_CP098251.1"/>
</dbReference>
<feature type="binding site" evidence="12">
    <location>
        <begin position="76"/>
        <end position="77"/>
    </location>
    <ligand>
        <name>pyridoxal 5'-phosphate</name>
        <dbReference type="ChEBI" id="CHEBI:597326"/>
    </ligand>
</feature>
<comment type="caution">
    <text evidence="12">Lacks conserved residue(s) required for the propagation of feature annotation.</text>
</comment>
<comment type="pathway">
    <text evidence="2 12 13">Amino-acid biosynthesis; L-serine biosynthesis; L-serine from 3-phospho-D-glycerate: step 2/3.</text>
</comment>
<comment type="cofactor">
    <cofactor evidence="12">
        <name>pyridoxal 5'-phosphate</name>
        <dbReference type="ChEBI" id="CHEBI:597326"/>
    </cofactor>
    <text evidence="12">Binds 1 pyridoxal phosphate per subunit.</text>
</comment>
<proteinExistence type="inferred from homology"/>
<feature type="binding site" evidence="12">
    <location>
        <position position="155"/>
    </location>
    <ligand>
        <name>pyridoxal 5'-phosphate</name>
        <dbReference type="ChEBI" id="CHEBI:597326"/>
    </ligand>
</feature>
<dbReference type="GO" id="GO:0004648">
    <property type="term" value="F:O-phospho-L-serine:2-oxoglutarate aminotransferase activity"/>
    <property type="evidence" value="ECO:0007669"/>
    <property type="project" value="UniProtKB-UniRule"/>
</dbReference>
<dbReference type="NCBIfam" id="NF003764">
    <property type="entry name" value="PRK05355.1"/>
    <property type="match status" value="1"/>
</dbReference>
<comment type="pathway">
    <text evidence="1 12">Cofactor biosynthesis; pyridoxine 5'-phosphate biosynthesis; pyridoxine 5'-phosphate from D-erythrose 4-phosphate: step 3/5.</text>
</comment>
<evidence type="ECO:0000256" key="8">
    <source>
        <dbReference type="ARBA" id="ARBA00023096"/>
    </source>
</evidence>
<dbReference type="Gene3D" id="3.90.1150.10">
    <property type="entry name" value="Aspartate Aminotransferase, domain 1"/>
    <property type="match status" value="1"/>
</dbReference>
<keyword evidence="7 12" id="KW-0663">Pyridoxal phosphate</keyword>
<dbReference type="InterPro" id="IPR022278">
    <property type="entry name" value="Pser_aminoTfrase"/>
</dbReference>
<keyword evidence="12" id="KW-0963">Cytoplasm</keyword>
<dbReference type="EMBL" id="CP098251">
    <property type="protein sequence ID" value="WAV92241.1"/>
    <property type="molecule type" value="Genomic_DNA"/>
</dbReference>
<keyword evidence="5 12" id="KW-0028">Amino-acid biosynthesis</keyword>
<dbReference type="EC" id="2.6.1.52" evidence="12"/>
<evidence type="ECO:0000256" key="2">
    <source>
        <dbReference type="ARBA" id="ARBA00005099"/>
    </source>
</evidence>
<reference evidence="15" key="1">
    <citation type="journal article" date="2022" name="Front. Microbiol.">
        <title>New perspectives on an old grouping: The genomic and phenotypic variability of Oxalobacter formigenes and the implications for calcium oxalate stone prevention.</title>
        <authorList>
            <person name="Chmiel J.A."/>
            <person name="Carr C."/>
            <person name="Stuivenberg G.A."/>
            <person name="Venema R."/>
            <person name="Chanyi R.M."/>
            <person name="Al K.F."/>
            <person name="Giguere D."/>
            <person name="Say H."/>
            <person name="Akouris P.P."/>
            <person name="Dominguez Romero S.A."/>
            <person name="Kwong A."/>
            <person name="Tai V."/>
            <person name="Koval S.F."/>
            <person name="Razvi H."/>
            <person name="Bjazevic J."/>
            <person name="Burton J.P."/>
        </authorList>
    </citation>
    <scope>NUCLEOTIDE SEQUENCE</scope>
    <source>
        <strain evidence="15">OxK</strain>
    </source>
</reference>
<gene>
    <name evidence="12 15" type="primary">serC</name>
    <name evidence="15" type="ORF">NB646_10055</name>
</gene>
<dbReference type="Pfam" id="PF00266">
    <property type="entry name" value="Aminotran_5"/>
    <property type="match status" value="1"/>
</dbReference>
<accession>A0A9E9LD60</accession>
<feature type="domain" description="Aminotransferase class V" evidence="14">
    <location>
        <begin position="5"/>
        <end position="351"/>
    </location>
</feature>
<keyword evidence="9 12" id="KW-0718">Serine biosynthesis</keyword>
<dbReference type="InterPro" id="IPR000192">
    <property type="entry name" value="Aminotrans_V_dom"/>
</dbReference>
<evidence type="ECO:0000256" key="13">
    <source>
        <dbReference type="RuleBase" id="RU004505"/>
    </source>
</evidence>
<dbReference type="InterPro" id="IPR015424">
    <property type="entry name" value="PyrdxlP-dep_Trfase"/>
</dbReference>
<name>A0A9E9LD60_9BURK</name>
<evidence type="ECO:0000256" key="4">
    <source>
        <dbReference type="ARBA" id="ARBA00022576"/>
    </source>
</evidence>
<protein>
    <recommendedName>
        <fullName evidence="12">Phosphoserine aminotransferase</fullName>
        <ecNumber evidence="12">2.6.1.52</ecNumber>
    </recommendedName>
    <alternativeName>
        <fullName evidence="12">Phosphohydroxythreonine aminotransferase</fullName>
        <shortName evidence="12">PSAT</shortName>
    </alternativeName>
</protein>
<evidence type="ECO:0000259" key="14">
    <source>
        <dbReference type="Pfam" id="PF00266"/>
    </source>
</evidence>
<evidence type="ECO:0000256" key="3">
    <source>
        <dbReference type="ARBA" id="ARBA00006904"/>
    </source>
</evidence>
<keyword evidence="8 12" id="KW-0664">Pyridoxine biosynthesis</keyword>
<comment type="subcellular location">
    <subcellularLocation>
        <location evidence="12">Cytoplasm</location>
    </subcellularLocation>
</comment>